<gene>
    <name evidence="14" type="ORF">CLODIP_2_CD02870</name>
</gene>
<protein>
    <recommendedName>
        <fullName evidence="7">Gamma-cystathionase</fullName>
        <ecNumber evidence="11">2.5.1.160</ecNumber>
        <ecNumber evidence="4">4.4.1.1</ecNumber>
    </recommendedName>
</protein>
<organism evidence="14 15">
    <name type="scientific">Cloeon dipterum</name>
    <dbReference type="NCBI Taxonomy" id="197152"/>
    <lineage>
        <taxon>Eukaryota</taxon>
        <taxon>Metazoa</taxon>
        <taxon>Ecdysozoa</taxon>
        <taxon>Arthropoda</taxon>
        <taxon>Hexapoda</taxon>
        <taxon>Insecta</taxon>
        <taxon>Pterygota</taxon>
        <taxon>Palaeoptera</taxon>
        <taxon>Ephemeroptera</taxon>
        <taxon>Pisciforma</taxon>
        <taxon>Baetidae</taxon>
        <taxon>Cloeon</taxon>
    </lineage>
</organism>
<comment type="pathway">
    <text evidence="8">Amino-acid biosynthesis; L-methionine biosynthesis via de novo pathway; L-cystathionine from O-succinyl-L-homoserine: step 1/1.</text>
</comment>
<evidence type="ECO:0000256" key="11">
    <source>
        <dbReference type="ARBA" id="ARBA00093596"/>
    </source>
</evidence>
<dbReference type="GO" id="GO:0004123">
    <property type="term" value="F:cystathionine gamma-lyase activity"/>
    <property type="evidence" value="ECO:0007669"/>
    <property type="project" value="TreeGrafter"/>
</dbReference>
<evidence type="ECO:0000256" key="7">
    <source>
        <dbReference type="ARBA" id="ARBA00029853"/>
    </source>
</evidence>
<dbReference type="SUPFAM" id="SSF53383">
    <property type="entry name" value="PLP-dependent transferases"/>
    <property type="match status" value="1"/>
</dbReference>
<dbReference type="PANTHER" id="PTHR11808">
    <property type="entry name" value="TRANS-SULFURATION ENZYME FAMILY MEMBER"/>
    <property type="match status" value="1"/>
</dbReference>
<accession>A0A8S1DC41</accession>
<dbReference type="Gene3D" id="3.40.640.10">
    <property type="entry name" value="Type I PLP-dependent aspartate aminotransferase-like (Major domain)"/>
    <property type="match status" value="1"/>
</dbReference>
<dbReference type="AlphaFoldDB" id="A0A8S1DC41"/>
<feature type="modified residue" description="N6-(pyridoxal phosphate)lysine" evidence="12">
    <location>
        <position position="161"/>
    </location>
</feature>
<comment type="similarity">
    <text evidence="3 13">Belongs to the trans-sulfuration enzymes family.</text>
</comment>
<comment type="cofactor">
    <cofactor evidence="1 13">
        <name>pyridoxal 5'-phosphate</name>
        <dbReference type="ChEBI" id="CHEBI:597326"/>
    </cofactor>
</comment>
<comment type="caution">
    <text evidence="14">The sequence shown here is derived from an EMBL/GenBank/DDBJ whole genome shotgun (WGS) entry which is preliminary data.</text>
</comment>
<reference evidence="14 15" key="1">
    <citation type="submission" date="2020-04" db="EMBL/GenBank/DDBJ databases">
        <authorList>
            <person name="Alioto T."/>
            <person name="Alioto T."/>
            <person name="Gomez Garrido J."/>
        </authorList>
    </citation>
    <scope>NUCLEOTIDE SEQUENCE [LARGE SCALE GENOMIC DNA]</scope>
</reference>
<dbReference type="PANTHER" id="PTHR11808:SF15">
    <property type="entry name" value="CYSTATHIONINE GAMMA-LYASE"/>
    <property type="match status" value="1"/>
</dbReference>
<sequence length="350" mass="38721">MMCQKGFQYGRWGNPTRNNLEGCLAAIENGKHALTFATGCAATWSMLSILKNGDHLLCAFDVYGGTLHLMKMVAEEKGIDLEFFDAGNLNEFEKLLKPNTRMVWFEITTNPMCKVVDAKRLAEISHKRPGVLVVTDNTFMSPYFLKPLNLGVDIVMHSMSKYLNGHSDVIMGLLVLNDDNVHIKLRDIQHHGGAVPGPFDCYLALRGLKTLAIRMKQHMANGIQLANHLKKNPRIEQVFHPGLPDHPDHDLLKKQASGYSGMLAFTIKGAGEKETSKFLKALKLVTYAGSLGGCDSLAEAPGSLSHKYLSEEEKRKVGITDNLIRCSVGIEEVEDIINDVDQALEAAFKN</sequence>
<dbReference type="GO" id="GO:0005737">
    <property type="term" value="C:cytoplasm"/>
    <property type="evidence" value="ECO:0007669"/>
    <property type="project" value="TreeGrafter"/>
</dbReference>
<dbReference type="InterPro" id="IPR000277">
    <property type="entry name" value="Cys/Met-Metab_PyrdxlP-dep_enz"/>
</dbReference>
<comment type="pathway">
    <text evidence="2">Amino-acid biosynthesis; L-cysteine biosynthesis; L-cysteine from L-homocysteine and L-serine: step 2/2.</text>
</comment>
<evidence type="ECO:0000256" key="10">
    <source>
        <dbReference type="ARBA" id="ARBA00093261"/>
    </source>
</evidence>
<keyword evidence="6" id="KW-0028">Amino-acid biosynthesis</keyword>
<keyword evidence="6" id="KW-0198">Cysteine biosynthesis</keyword>
<evidence type="ECO:0000313" key="15">
    <source>
        <dbReference type="Proteomes" id="UP000494165"/>
    </source>
</evidence>
<dbReference type="GO" id="GO:0009086">
    <property type="term" value="P:methionine biosynthetic process"/>
    <property type="evidence" value="ECO:0007669"/>
    <property type="project" value="UniProtKB-ARBA"/>
</dbReference>
<dbReference type="InterPro" id="IPR015424">
    <property type="entry name" value="PyrdxlP-dep_Trfase"/>
</dbReference>
<evidence type="ECO:0000256" key="12">
    <source>
        <dbReference type="PIRSR" id="PIRSR001434-2"/>
    </source>
</evidence>
<proteinExistence type="inferred from homology"/>
<dbReference type="Proteomes" id="UP000494165">
    <property type="component" value="Unassembled WGS sequence"/>
</dbReference>
<dbReference type="GO" id="GO:0019346">
    <property type="term" value="P:transsulfuration"/>
    <property type="evidence" value="ECO:0007669"/>
    <property type="project" value="InterPro"/>
</dbReference>
<evidence type="ECO:0000256" key="3">
    <source>
        <dbReference type="ARBA" id="ARBA00009077"/>
    </source>
</evidence>
<evidence type="ECO:0000256" key="2">
    <source>
        <dbReference type="ARBA" id="ARBA00005038"/>
    </source>
</evidence>
<evidence type="ECO:0000256" key="8">
    <source>
        <dbReference type="ARBA" id="ARBA00060510"/>
    </source>
</evidence>
<dbReference type="Gene3D" id="3.90.1150.10">
    <property type="entry name" value="Aspartate Aminotransferase, domain 1"/>
    <property type="match status" value="1"/>
</dbReference>
<evidence type="ECO:0000256" key="9">
    <source>
        <dbReference type="ARBA" id="ARBA00093222"/>
    </source>
</evidence>
<dbReference type="EC" id="4.4.1.1" evidence="4"/>
<name>A0A8S1DC41_9INSE</name>
<evidence type="ECO:0000256" key="1">
    <source>
        <dbReference type="ARBA" id="ARBA00001933"/>
    </source>
</evidence>
<keyword evidence="15" id="KW-1185">Reference proteome</keyword>
<dbReference type="EC" id="2.5.1.160" evidence="11"/>
<evidence type="ECO:0000256" key="5">
    <source>
        <dbReference type="ARBA" id="ARBA00022898"/>
    </source>
</evidence>
<evidence type="ECO:0000256" key="6">
    <source>
        <dbReference type="ARBA" id="ARBA00023192"/>
    </source>
</evidence>
<dbReference type="CDD" id="cd00614">
    <property type="entry name" value="CGS_like"/>
    <property type="match status" value="1"/>
</dbReference>
<dbReference type="FunFam" id="3.40.640.10:FF:000046">
    <property type="entry name" value="Cystathionine gamma-lyase"/>
    <property type="match status" value="1"/>
</dbReference>
<evidence type="ECO:0000256" key="4">
    <source>
        <dbReference type="ARBA" id="ARBA00012085"/>
    </source>
</evidence>
<dbReference type="FunFam" id="3.90.1150.10:FF:000033">
    <property type="entry name" value="Cystathionine gamma-synthase"/>
    <property type="match status" value="1"/>
</dbReference>
<comment type="catalytic activity">
    <reaction evidence="9">
        <text>O-succinyl-L-homoserine + L-cysteine = L,L-cystathionine + succinate + H(+)</text>
        <dbReference type="Rhea" id="RHEA:20397"/>
        <dbReference type="ChEBI" id="CHEBI:15378"/>
        <dbReference type="ChEBI" id="CHEBI:30031"/>
        <dbReference type="ChEBI" id="CHEBI:35235"/>
        <dbReference type="ChEBI" id="CHEBI:57661"/>
        <dbReference type="ChEBI" id="CHEBI:58161"/>
    </reaction>
</comment>
<keyword evidence="5 12" id="KW-0663">Pyridoxal phosphate</keyword>
<dbReference type="Pfam" id="PF01053">
    <property type="entry name" value="Cys_Met_Meta_PP"/>
    <property type="match status" value="1"/>
</dbReference>
<evidence type="ECO:0000313" key="14">
    <source>
        <dbReference type="EMBL" id="CAB3380038.1"/>
    </source>
</evidence>
<dbReference type="GO" id="GO:0030170">
    <property type="term" value="F:pyridoxal phosphate binding"/>
    <property type="evidence" value="ECO:0007669"/>
    <property type="project" value="InterPro"/>
</dbReference>
<dbReference type="EMBL" id="CADEPI010000199">
    <property type="protein sequence ID" value="CAB3380038.1"/>
    <property type="molecule type" value="Genomic_DNA"/>
</dbReference>
<dbReference type="InterPro" id="IPR015422">
    <property type="entry name" value="PyrdxlP-dep_Trfase_small"/>
</dbReference>
<comment type="catalytic activity">
    <reaction evidence="10">
        <text>O-phospho-L-homoserine + L-cysteine = L,L-cystathionine + phosphate</text>
        <dbReference type="Rhea" id="RHEA:80891"/>
        <dbReference type="ChEBI" id="CHEBI:35235"/>
        <dbReference type="ChEBI" id="CHEBI:43474"/>
        <dbReference type="ChEBI" id="CHEBI:57590"/>
        <dbReference type="ChEBI" id="CHEBI:58161"/>
        <dbReference type="EC" id="2.5.1.160"/>
    </reaction>
</comment>
<dbReference type="PIRSF" id="PIRSF001434">
    <property type="entry name" value="CGS"/>
    <property type="match status" value="1"/>
</dbReference>
<evidence type="ECO:0000256" key="13">
    <source>
        <dbReference type="RuleBase" id="RU362118"/>
    </source>
</evidence>
<dbReference type="GO" id="GO:0019343">
    <property type="term" value="P:cysteine biosynthetic process via cystathionine"/>
    <property type="evidence" value="ECO:0007669"/>
    <property type="project" value="TreeGrafter"/>
</dbReference>
<dbReference type="InterPro" id="IPR015421">
    <property type="entry name" value="PyrdxlP-dep_Trfase_major"/>
</dbReference>